<feature type="transmembrane region" description="Helical" evidence="2">
    <location>
        <begin position="110"/>
        <end position="134"/>
    </location>
</feature>
<dbReference type="EMBL" id="JAUCMV010000002">
    <property type="protein sequence ID" value="KAK0416145.1"/>
    <property type="molecule type" value="Genomic_DNA"/>
</dbReference>
<keyword evidence="2" id="KW-0812">Transmembrane</keyword>
<evidence type="ECO:0000256" key="2">
    <source>
        <dbReference type="SAM" id="Phobius"/>
    </source>
</evidence>
<protein>
    <submittedName>
        <fullName evidence="3">Uncharacterized protein</fullName>
    </submittedName>
</protein>
<feature type="transmembrane region" description="Helical" evidence="2">
    <location>
        <begin position="146"/>
        <end position="172"/>
    </location>
</feature>
<keyword evidence="2" id="KW-1133">Transmembrane helix</keyword>
<feature type="coiled-coil region" evidence="1">
    <location>
        <begin position="204"/>
        <end position="231"/>
    </location>
</feature>
<feature type="transmembrane region" description="Helical" evidence="2">
    <location>
        <begin position="77"/>
        <end position="98"/>
    </location>
</feature>
<dbReference type="AlphaFoldDB" id="A0AA39I2Z8"/>
<proteinExistence type="predicted"/>
<keyword evidence="1" id="KW-0175">Coiled coil</keyword>
<comment type="caution">
    <text evidence="3">The sequence shown here is derived from an EMBL/GenBank/DDBJ whole genome shotgun (WGS) entry which is preliminary data.</text>
</comment>
<evidence type="ECO:0000313" key="4">
    <source>
        <dbReference type="Proteomes" id="UP001175271"/>
    </source>
</evidence>
<feature type="transmembrane region" description="Helical" evidence="2">
    <location>
        <begin position="12"/>
        <end position="33"/>
    </location>
</feature>
<accession>A0AA39I2Z8</accession>
<feature type="transmembrane region" description="Helical" evidence="2">
    <location>
        <begin position="45"/>
        <end position="65"/>
    </location>
</feature>
<sequence length="233" mass="25925">MTFIAIWAMLRLYPFYTFLGTGICMVGSLGYVCKNVFGTASGVRNELIASGILKAAVTLFSFPVLQLLDAEYIASPFLAFRFMYFFAVVSLFFAPFSIYSGQKKVSLDRIAFEIFSSAVGSTGWIVICGFSAAVTRSTITETGHRFFWIALCSFVNGGLFMANGLIFAVHFVNNKLPSRRNSFAKKVDEEKTETPQKSLEKVVKKELEKLIAKQEAVLAEHKRLLAQLKIKAC</sequence>
<evidence type="ECO:0000256" key="1">
    <source>
        <dbReference type="SAM" id="Coils"/>
    </source>
</evidence>
<gene>
    <name evidence="3" type="ORF">QR680_012314</name>
</gene>
<dbReference type="Proteomes" id="UP001175271">
    <property type="component" value="Unassembled WGS sequence"/>
</dbReference>
<keyword evidence="2" id="KW-0472">Membrane</keyword>
<evidence type="ECO:0000313" key="3">
    <source>
        <dbReference type="EMBL" id="KAK0416145.1"/>
    </source>
</evidence>
<name>A0AA39I2Z8_9BILA</name>
<reference evidence="3" key="1">
    <citation type="submission" date="2023-06" db="EMBL/GenBank/DDBJ databases">
        <title>Genomic analysis of the entomopathogenic nematode Steinernema hermaphroditum.</title>
        <authorList>
            <person name="Schwarz E.M."/>
            <person name="Heppert J.K."/>
            <person name="Baniya A."/>
            <person name="Schwartz H.T."/>
            <person name="Tan C.-H."/>
            <person name="Antoshechkin I."/>
            <person name="Sternberg P.W."/>
            <person name="Goodrich-Blair H."/>
            <person name="Dillman A.R."/>
        </authorList>
    </citation>
    <scope>NUCLEOTIDE SEQUENCE</scope>
    <source>
        <strain evidence="3">PS9179</strain>
        <tissue evidence="3">Whole animal</tissue>
    </source>
</reference>
<organism evidence="3 4">
    <name type="scientific">Steinernema hermaphroditum</name>
    <dbReference type="NCBI Taxonomy" id="289476"/>
    <lineage>
        <taxon>Eukaryota</taxon>
        <taxon>Metazoa</taxon>
        <taxon>Ecdysozoa</taxon>
        <taxon>Nematoda</taxon>
        <taxon>Chromadorea</taxon>
        <taxon>Rhabditida</taxon>
        <taxon>Tylenchina</taxon>
        <taxon>Panagrolaimomorpha</taxon>
        <taxon>Strongyloidoidea</taxon>
        <taxon>Steinernematidae</taxon>
        <taxon>Steinernema</taxon>
    </lineage>
</organism>
<keyword evidence="4" id="KW-1185">Reference proteome</keyword>